<gene>
    <name evidence="3" type="ORF">ACFSUC_04380</name>
</gene>
<sequence>MFKSKPASAVDPATTDTLIGEGSVFEGNITSKASIRVEGTMQGDIHCDGDVVIGENGNAHSNISARHVVIAGEVHGEIQASGMLTITSKGRLEGNVSAANLVIEQGARFTGTSSMRETAEAPQAQPQAKSKASTESNAIHADA</sequence>
<accession>A0ABW5R7J8</accession>
<dbReference type="PANTHER" id="PTHR35024">
    <property type="entry name" value="HYPOTHETICAL CYTOSOLIC PROTEIN"/>
    <property type="match status" value="1"/>
</dbReference>
<reference evidence="4" key="1">
    <citation type="journal article" date="2019" name="Int. J. Syst. Evol. Microbiol.">
        <title>The Global Catalogue of Microorganisms (GCM) 10K type strain sequencing project: providing services to taxonomists for standard genome sequencing and annotation.</title>
        <authorList>
            <consortium name="The Broad Institute Genomics Platform"/>
            <consortium name="The Broad Institute Genome Sequencing Center for Infectious Disease"/>
            <person name="Wu L."/>
            <person name="Ma J."/>
        </authorList>
    </citation>
    <scope>NUCLEOTIDE SEQUENCE [LARGE SCALE GENOMIC DNA]</scope>
    <source>
        <strain evidence="4">KCTC 33676</strain>
    </source>
</reference>
<comment type="similarity">
    <text evidence="1">Belongs to the bactofilin family.</text>
</comment>
<protein>
    <submittedName>
        <fullName evidence="3">Polymer-forming cytoskeletal protein</fullName>
    </submittedName>
</protein>
<comment type="caution">
    <text evidence="3">The sequence shown here is derived from an EMBL/GenBank/DDBJ whole genome shotgun (WGS) entry which is preliminary data.</text>
</comment>
<evidence type="ECO:0000256" key="1">
    <source>
        <dbReference type="ARBA" id="ARBA00044755"/>
    </source>
</evidence>
<dbReference type="RefSeq" id="WP_379928271.1">
    <property type="nucleotide sequence ID" value="NZ_JBHUMM010000007.1"/>
</dbReference>
<keyword evidence="4" id="KW-1185">Reference proteome</keyword>
<dbReference type="InterPro" id="IPR007607">
    <property type="entry name" value="BacA/B"/>
</dbReference>
<feature type="region of interest" description="Disordered" evidence="2">
    <location>
        <begin position="112"/>
        <end position="143"/>
    </location>
</feature>
<dbReference type="Proteomes" id="UP001597497">
    <property type="component" value="Unassembled WGS sequence"/>
</dbReference>
<evidence type="ECO:0000313" key="3">
    <source>
        <dbReference type="EMBL" id="MFD2670843.1"/>
    </source>
</evidence>
<dbReference type="Pfam" id="PF04519">
    <property type="entry name" value="Bactofilin"/>
    <property type="match status" value="1"/>
</dbReference>
<name>A0ABW5R7J8_9BACL</name>
<organism evidence="3 4">
    <name type="scientific">Marinicrinis sediminis</name>
    <dbReference type="NCBI Taxonomy" id="1652465"/>
    <lineage>
        <taxon>Bacteria</taxon>
        <taxon>Bacillati</taxon>
        <taxon>Bacillota</taxon>
        <taxon>Bacilli</taxon>
        <taxon>Bacillales</taxon>
        <taxon>Paenibacillaceae</taxon>
    </lineage>
</organism>
<dbReference type="EMBL" id="JBHUMM010000007">
    <property type="protein sequence ID" value="MFD2670843.1"/>
    <property type="molecule type" value="Genomic_DNA"/>
</dbReference>
<evidence type="ECO:0000313" key="4">
    <source>
        <dbReference type="Proteomes" id="UP001597497"/>
    </source>
</evidence>
<proteinExistence type="inferred from homology"/>
<dbReference type="PANTHER" id="PTHR35024:SF4">
    <property type="entry name" value="POLYMER-FORMING CYTOSKELETAL PROTEIN"/>
    <property type="match status" value="1"/>
</dbReference>
<evidence type="ECO:0000256" key="2">
    <source>
        <dbReference type="SAM" id="MobiDB-lite"/>
    </source>
</evidence>
<feature type="compositionally biased region" description="Low complexity" evidence="2">
    <location>
        <begin position="120"/>
        <end position="134"/>
    </location>
</feature>